<dbReference type="Pfam" id="PF00067">
    <property type="entry name" value="p450"/>
    <property type="match status" value="1"/>
</dbReference>
<dbReference type="OrthoDB" id="1470350at2759"/>
<evidence type="ECO:0000256" key="2">
    <source>
        <dbReference type="ARBA" id="ARBA00010617"/>
    </source>
</evidence>
<dbReference type="PANTHER" id="PTHR24305">
    <property type="entry name" value="CYTOCHROME P450"/>
    <property type="match status" value="1"/>
</dbReference>
<dbReference type="InterPro" id="IPR001128">
    <property type="entry name" value="Cyt_P450"/>
</dbReference>
<dbReference type="PROSITE" id="PS00086">
    <property type="entry name" value="CYTOCHROME_P450"/>
    <property type="match status" value="1"/>
</dbReference>
<keyword evidence="6 7" id="KW-0349">Heme</keyword>
<accession>W2RP63</accession>
<feature type="binding site" description="axial binding residue" evidence="6">
    <location>
        <position position="459"/>
    </location>
    <ligand>
        <name>heme</name>
        <dbReference type="ChEBI" id="CHEBI:30413"/>
    </ligand>
    <ligandPart>
        <name>Fe</name>
        <dbReference type="ChEBI" id="CHEBI:18248"/>
    </ligandPart>
</feature>
<gene>
    <name evidence="8" type="ORF">HMPREF1541_07095</name>
</gene>
<keyword evidence="5 6" id="KW-0408">Iron</keyword>
<dbReference type="SUPFAM" id="SSF48264">
    <property type="entry name" value="Cytochrome P450"/>
    <property type="match status" value="1"/>
</dbReference>
<name>W2RP63_CYPE1</name>
<dbReference type="InterPro" id="IPR036396">
    <property type="entry name" value="Cyt_P450_sf"/>
</dbReference>
<dbReference type="GO" id="GO:0005506">
    <property type="term" value="F:iron ion binding"/>
    <property type="evidence" value="ECO:0007669"/>
    <property type="project" value="InterPro"/>
</dbReference>
<evidence type="ECO:0000313" key="8">
    <source>
        <dbReference type="EMBL" id="ETN37473.1"/>
    </source>
</evidence>
<dbReference type="InterPro" id="IPR002401">
    <property type="entry name" value="Cyt_P450_E_grp-I"/>
</dbReference>
<keyword evidence="7" id="KW-0503">Monooxygenase</keyword>
<dbReference type="InterPro" id="IPR017972">
    <property type="entry name" value="Cyt_P450_CS"/>
</dbReference>
<dbReference type="Proteomes" id="UP000030752">
    <property type="component" value="Unassembled WGS sequence"/>
</dbReference>
<keyword evidence="4 7" id="KW-0560">Oxidoreductase</keyword>
<proteinExistence type="inferred from homology"/>
<dbReference type="VEuPathDB" id="FungiDB:HMPREF1541_07095"/>
<keyword evidence="3 6" id="KW-0479">Metal-binding</keyword>
<dbReference type="RefSeq" id="XP_008719642.1">
    <property type="nucleotide sequence ID" value="XM_008721420.1"/>
</dbReference>
<dbReference type="GO" id="GO:0004497">
    <property type="term" value="F:monooxygenase activity"/>
    <property type="evidence" value="ECO:0007669"/>
    <property type="project" value="UniProtKB-KW"/>
</dbReference>
<dbReference type="GO" id="GO:0016705">
    <property type="term" value="F:oxidoreductase activity, acting on paired donors, with incorporation or reduction of molecular oxygen"/>
    <property type="evidence" value="ECO:0007669"/>
    <property type="project" value="InterPro"/>
</dbReference>
<evidence type="ECO:0008006" key="10">
    <source>
        <dbReference type="Google" id="ProtNLM"/>
    </source>
</evidence>
<sequence>MAFGNGAQMLADSFSVNERPVKALLLCIVVFTVGRVLWKAIYNVFVHPLSNVPGPRLAKLFASYLSPAQANLCRAQKLRELHEQYGQVVRVGPNEISTSDWSVYREIYSGKASTKSKAFYDSIRAGGIHLNIFSMQHKEQHAARRKLENQSYSQQAILQNESLIAEKADVLVRRVVKAARDSHSGTTADFYDLSGLFSLEVILKCALNRDYGDSPAGDSRTILKAMDGAAISTHITTALSPIVTRKTGIYFPGLIGRSFRQHNLYEAMTKELLAQFERQHESSPKESARFMVAAMLTQKDGFLGRKLTEEEVLEEVMGLTFAGSGTTSTTLTYLVYSLARDATLQDRLREELNNTPESLLELQNLPLLTAIIKETFRMYPTIMSTLPRVLDHPLQVGKYALPAQTIIGMQNYVHHRDRTLFPEPDKFIPERWLGLNSGNQQIMAMNAALTPFSLGSRNCIGQNLARAELYLATSKIFRNLNISVNPQMTEWDMEMEDRFNIAPKGRRLLVDVEVL</sequence>
<protein>
    <recommendedName>
        <fullName evidence="10">Cytochrome P450 monooxygenase</fullName>
    </recommendedName>
</protein>
<evidence type="ECO:0000313" key="9">
    <source>
        <dbReference type="Proteomes" id="UP000030752"/>
    </source>
</evidence>
<dbReference type="InterPro" id="IPR050121">
    <property type="entry name" value="Cytochrome_P450_monoxygenase"/>
</dbReference>
<dbReference type="PANTHER" id="PTHR24305:SF166">
    <property type="entry name" value="CYTOCHROME P450 12A4, MITOCHONDRIAL-RELATED"/>
    <property type="match status" value="1"/>
</dbReference>
<dbReference type="PRINTS" id="PR00385">
    <property type="entry name" value="P450"/>
</dbReference>
<dbReference type="STRING" id="1220924.W2RP63"/>
<dbReference type="HOGENOM" id="CLU_001570_14_2_1"/>
<evidence type="ECO:0000256" key="4">
    <source>
        <dbReference type="ARBA" id="ARBA00023002"/>
    </source>
</evidence>
<evidence type="ECO:0000256" key="1">
    <source>
        <dbReference type="ARBA" id="ARBA00001971"/>
    </source>
</evidence>
<organism evidence="8 9">
    <name type="scientific">Cyphellophora europaea (strain CBS 101466)</name>
    <name type="common">Phialophora europaea</name>
    <dbReference type="NCBI Taxonomy" id="1220924"/>
    <lineage>
        <taxon>Eukaryota</taxon>
        <taxon>Fungi</taxon>
        <taxon>Dikarya</taxon>
        <taxon>Ascomycota</taxon>
        <taxon>Pezizomycotina</taxon>
        <taxon>Eurotiomycetes</taxon>
        <taxon>Chaetothyriomycetidae</taxon>
        <taxon>Chaetothyriales</taxon>
        <taxon>Cyphellophoraceae</taxon>
        <taxon>Cyphellophora</taxon>
    </lineage>
</organism>
<keyword evidence="9" id="KW-1185">Reference proteome</keyword>
<comment type="cofactor">
    <cofactor evidence="1 6">
        <name>heme</name>
        <dbReference type="ChEBI" id="CHEBI:30413"/>
    </cofactor>
</comment>
<dbReference type="GeneID" id="19974434"/>
<comment type="similarity">
    <text evidence="2 7">Belongs to the cytochrome P450 family.</text>
</comment>
<reference evidence="8 9" key="1">
    <citation type="submission" date="2013-03" db="EMBL/GenBank/DDBJ databases">
        <title>The Genome Sequence of Phialophora europaea CBS 101466.</title>
        <authorList>
            <consortium name="The Broad Institute Genomics Platform"/>
            <person name="Cuomo C."/>
            <person name="de Hoog S."/>
            <person name="Gorbushina A."/>
            <person name="Walker B."/>
            <person name="Young S.K."/>
            <person name="Zeng Q."/>
            <person name="Gargeya S."/>
            <person name="Fitzgerald M."/>
            <person name="Haas B."/>
            <person name="Abouelleil A."/>
            <person name="Allen A.W."/>
            <person name="Alvarado L."/>
            <person name="Arachchi H.M."/>
            <person name="Berlin A.M."/>
            <person name="Chapman S.B."/>
            <person name="Gainer-Dewar J."/>
            <person name="Goldberg J."/>
            <person name="Griggs A."/>
            <person name="Gujja S."/>
            <person name="Hansen M."/>
            <person name="Howarth C."/>
            <person name="Imamovic A."/>
            <person name="Ireland A."/>
            <person name="Larimer J."/>
            <person name="McCowan C."/>
            <person name="Murphy C."/>
            <person name="Pearson M."/>
            <person name="Poon T.W."/>
            <person name="Priest M."/>
            <person name="Roberts A."/>
            <person name="Saif S."/>
            <person name="Shea T."/>
            <person name="Sisk P."/>
            <person name="Sykes S."/>
            <person name="Wortman J."/>
            <person name="Nusbaum C."/>
            <person name="Birren B."/>
        </authorList>
    </citation>
    <scope>NUCLEOTIDE SEQUENCE [LARGE SCALE GENOMIC DNA]</scope>
    <source>
        <strain evidence="8 9">CBS 101466</strain>
    </source>
</reference>
<dbReference type="PRINTS" id="PR00463">
    <property type="entry name" value="EP450I"/>
</dbReference>
<evidence type="ECO:0000256" key="3">
    <source>
        <dbReference type="ARBA" id="ARBA00022723"/>
    </source>
</evidence>
<evidence type="ECO:0000256" key="5">
    <source>
        <dbReference type="ARBA" id="ARBA00023004"/>
    </source>
</evidence>
<dbReference type="Gene3D" id="1.10.630.10">
    <property type="entry name" value="Cytochrome P450"/>
    <property type="match status" value="1"/>
</dbReference>
<dbReference type="AlphaFoldDB" id="W2RP63"/>
<dbReference type="eggNOG" id="KOG0158">
    <property type="taxonomic scope" value="Eukaryota"/>
</dbReference>
<dbReference type="EMBL" id="KB822723">
    <property type="protein sequence ID" value="ETN37473.1"/>
    <property type="molecule type" value="Genomic_DNA"/>
</dbReference>
<dbReference type="InParanoid" id="W2RP63"/>
<evidence type="ECO:0000256" key="6">
    <source>
        <dbReference type="PIRSR" id="PIRSR602401-1"/>
    </source>
</evidence>
<evidence type="ECO:0000256" key="7">
    <source>
        <dbReference type="RuleBase" id="RU000461"/>
    </source>
</evidence>
<dbReference type="GO" id="GO:0020037">
    <property type="term" value="F:heme binding"/>
    <property type="evidence" value="ECO:0007669"/>
    <property type="project" value="InterPro"/>
</dbReference>